<feature type="domain" description="RNA polymerase sigma-70 region 2" evidence="6">
    <location>
        <begin position="32"/>
        <end position="103"/>
    </location>
</feature>
<dbReference type="SUPFAM" id="SSF88946">
    <property type="entry name" value="Sigma2 domain of RNA polymerase sigma factors"/>
    <property type="match status" value="1"/>
</dbReference>
<reference evidence="8 9" key="1">
    <citation type="submission" date="2019-06" db="EMBL/GenBank/DDBJ databases">
        <title>Sequencing the genomes of 1000 actinobacteria strains.</title>
        <authorList>
            <person name="Klenk H.-P."/>
        </authorList>
    </citation>
    <scope>NUCLEOTIDE SEQUENCE [LARGE SCALE GENOMIC DNA]</scope>
    <source>
        <strain evidence="8 9">DSM 45928</strain>
    </source>
</reference>
<dbReference type="InterPro" id="IPR039425">
    <property type="entry name" value="RNA_pol_sigma-70-like"/>
</dbReference>
<comment type="caution">
    <text evidence="8">The sequence shown here is derived from an EMBL/GenBank/DDBJ whole genome shotgun (WGS) entry which is preliminary data.</text>
</comment>
<evidence type="ECO:0000256" key="4">
    <source>
        <dbReference type="ARBA" id="ARBA00023125"/>
    </source>
</evidence>
<keyword evidence="4" id="KW-0238">DNA-binding</keyword>
<name>A0A543B3S4_9ACTN</name>
<gene>
    <name evidence="8" type="ORF">FB566_5082</name>
</gene>
<dbReference type="EMBL" id="VFOW01000001">
    <property type="protein sequence ID" value="TQL79474.1"/>
    <property type="molecule type" value="Genomic_DNA"/>
</dbReference>
<proteinExistence type="inferred from homology"/>
<evidence type="ECO:0000256" key="2">
    <source>
        <dbReference type="ARBA" id="ARBA00023015"/>
    </source>
</evidence>
<protein>
    <submittedName>
        <fullName evidence="8">RNA polymerase sigma-70 factor (ECF subfamily)</fullName>
    </submittedName>
</protein>
<comment type="similarity">
    <text evidence="1">Belongs to the sigma-70 factor family. ECF subfamily.</text>
</comment>
<dbReference type="CDD" id="cd06171">
    <property type="entry name" value="Sigma70_r4"/>
    <property type="match status" value="1"/>
</dbReference>
<dbReference type="Gene3D" id="1.10.1740.10">
    <property type="match status" value="1"/>
</dbReference>
<keyword evidence="9" id="KW-1185">Reference proteome</keyword>
<dbReference type="InterPro" id="IPR007627">
    <property type="entry name" value="RNA_pol_sigma70_r2"/>
</dbReference>
<dbReference type="AlphaFoldDB" id="A0A543B3S4"/>
<evidence type="ECO:0000313" key="8">
    <source>
        <dbReference type="EMBL" id="TQL79474.1"/>
    </source>
</evidence>
<evidence type="ECO:0000259" key="6">
    <source>
        <dbReference type="Pfam" id="PF04542"/>
    </source>
</evidence>
<keyword evidence="3" id="KW-0731">Sigma factor</keyword>
<accession>A0A543B3S4</accession>
<evidence type="ECO:0000256" key="3">
    <source>
        <dbReference type="ARBA" id="ARBA00023082"/>
    </source>
</evidence>
<evidence type="ECO:0000256" key="1">
    <source>
        <dbReference type="ARBA" id="ARBA00010641"/>
    </source>
</evidence>
<dbReference type="PANTHER" id="PTHR43133:SF57">
    <property type="entry name" value="RNA POLYMERASE SIGMA-70 FACTOR"/>
    <property type="match status" value="1"/>
</dbReference>
<dbReference type="SUPFAM" id="SSF88659">
    <property type="entry name" value="Sigma3 and sigma4 domains of RNA polymerase sigma factors"/>
    <property type="match status" value="1"/>
</dbReference>
<evidence type="ECO:0000259" key="7">
    <source>
        <dbReference type="Pfam" id="PF04545"/>
    </source>
</evidence>
<evidence type="ECO:0000313" key="9">
    <source>
        <dbReference type="Proteomes" id="UP000317043"/>
    </source>
</evidence>
<dbReference type="InterPro" id="IPR014284">
    <property type="entry name" value="RNA_pol_sigma-70_dom"/>
</dbReference>
<dbReference type="Pfam" id="PF04542">
    <property type="entry name" value="Sigma70_r2"/>
    <property type="match status" value="1"/>
</dbReference>
<organism evidence="8 9">
    <name type="scientific">Stackebrandtia endophytica</name>
    <dbReference type="NCBI Taxonomy" id="1496996"/>
    <lineage>
        <taxon>Bacteria</taxon>
        <taxon>Bacillati</taxon>
        <taxon>Actinomycetota</taxon>
        <taxon>Actinomycetes</taxon>
        <taxon>Glycomycetales</taxon>
        <taxon>Glycomycetaceae</taxon>
        <taxon>Stackebrandtia</taxon>
    </lineage>
</organism>
<dbReference type="InterPro" id="IPR013325">
    <property type="entry name" value="RNA_pol_sigma_r2"/>
</dbReference>
<evidence type="ECO:0000256" key="5">
    <source>
        <dbReference type="ARBA" id="ARBA00023163"/>
    </source>
</evidence>
<dbReference type="RefSeq" id="WP_170183461.1">
    <property type="nucleotide sequence ID" value="NZ_JBHTGS010000002.1"/>
</dbReference>
<dbReference type="GO" id="GO:0003677">
    <property type="term" value="F:DNA binding"/>
    <property type="evidence" value="ECO:0007669"/>
    <property type="project" value="UniProtKB-KW"/>
</dbReference>
<dbReference type="GO" id="GO:0006352">
    <property type="term" value="P:DNA-templated transcription initiation"/>
    <property type="evidence" value="ECO:0007669"/>
    <property type="project" value="InterPro"/>
</dbReference>
<dbReference type="InParanoid" id="A0A543B3S4"/>
<keyword evidence="5" id="KW-0804">Transcription</keyword>
<dbReference type="PANTHER" id="PTHR43133">
    <property type="entry name" value="RNA POLYMERASE ECF-TYPE SIGMA FACTO"/>
    <property type="match status" value="1"/>
</dbReference>
<dbReference type="GO" id="GO:0016987">
    <property type="term" value="F:sigma factor activity"/>
    <property type="evidence" value="ECO:0007669"/>
    <property type="project" value="UniProtKB-KW"/>
</dbReference>
<dbReference type="InterPro" id="IPR007630">
    <property type="entry name" value="RNA_pol_sigma70_r4"/>
</dbReference>
<dbReference type="InterPro" id="IPR013324">
    <property type="entry name" value="RNA_pol_sigma_r3/r4-like"/>
</dbReference>
<dbReference type="NCBIfam" id="TIGR02937">
    <property type="entry name" value="sigma70-ECF"/>
    <property type="match status" value="1"/>
</dbReference>
<dbReference type="InterPro" id="IPR036388">
    <property type="entry name" value="WH-like_DNA-bd_sf"/>
</dbReference>
<keyword evidence="2" id="KW-0805">Transcription regulation</keyword>
<feature type="domain" description="RNA polymerase sigma-70 region 4" evidence="7">
    <location>
        <begin position="144"/>
        <end position="189"/>
    </location>
</feature>
<dbReference type="Pfam" id="PF04545">
    <property type="entry name" value="Sigma70_r4"/>
    <property type="match status" value="1"/>
</dbReference>
<dbReference type="Gene3D" id="1.10.10.10">
    <property type="entry name" value="Winged helix-like DNA-binding domain superfamily/Winged helix DNA-binding domain"/>
    <property type="match status" value="1"/>
</dbReference>
<dbReference type="Proteomes" id="UP000317043">
    <property type="component" value="Unassembled WGS sequence"/>
</dbReference>
<sequence>MTNTDNAGTESLHAPDDIKAALAGDLTAFESLYRQHYPQIKRVIYRRMQNTLRSDAEDMISETFYRAMSRIDTFQWKGTSFGAWLTTIAIRLVLDYHRAASRREVPSSGSEELIDRVDLTPGPAELAVQHLDHQFKAHLVGEILTKLTDRQRYCLYLRFQRGQSVAETAQRLGISEDAVKTLQHRAIRRTQTLLTRRAERHG</sequence>